<keyword evidence="3" id="KW-0997">Cell inner membrane</keyword>
<evidence type="ECO:0000256" key="2">
    <source>
        <dbReference type="ARBA" id="ARBA00022475"/>
    </source>
</evidence>
<feature type="transmembrane region" description="Helical" evidence="11">
    <location>
        <begin position="12"/>
        <end position="31"/>
    </location>
</feature>
<evidence type="ECO:0000256" key="9">
    <source>
        <dbReference type="ARBA" id="ARBA00040743"/>
    </source>
</evidence>
<dbReference type="AlphaFoldDB" id="A0A7V4N3M7"/>
<dbReference type="InterPro" id="IPR046357">
    <property type="entry name" value="PPIase_dom_sf"/>
</dbReference>
<proteinExistence type="inferred from homology"/>
<name>A0A7V4N3M7_9BACT</name>
<evidence type="ECO:0000256" key="1">
    <source>
        <dbReference type="ARBA" id="ARBA00004382"/>
    </source>
</evidence>
<dbReference type="Gene3D" id="1.10.4030.10">
    <property type="entry name" value="Porin chaperone SurA, peptide-binding domain"/>
    <property type="match status" value="1"/>
</dbReference>
<keyword evidence="6 11" id="KW-0472">Membrane</keyword>
<dbReference type="Pfam" id="PF13145">
    <property type="entry name" value="Rotamase_2"/>
    <property type="match status" value="2"/>
</dbReference>
<comment type="similarity">
    <text evidence="8">Belongs to the PpiD chaperone family.</text>
</comment>
<evidence type="ECO:0000256" key="8">
    <source>
        <dbReference type="ARBA" id="ARBA00038408"/>
    </source>
</evidence>
<evidence type="ECO:0000256" key="3">
    <source>
        <dbReference type="ARBA" id="ARBA00022519"/>
    </source>
</evidence>
<dbReference type="EMBL" id="DTEI01000024">
    <property type="protein sequence ID" value="HGU15251.1"/>
    <property type="molecule type" value="Genomic_DNA"/>
</dbReference>
<keyword evidence="5 11" id="KW-1133">Transmembrane helix</keyword>
<dbReference type="InterPro" id="IPR027304">
    <property type="entry name" value="Trigger_fact/SurA_dom_sf"/>
</dbReference>
<evidence type="ECO:0000256" key="11">
    <source>
        <dbReference type="SAM" id="Phobius"/>
    </source>
</evidence>
<dbReference type="GO" id="GO:0003755">
    <property type="term" value="F:peptidyl-prolyl cis-trans isomerase activity"/>
    <property type="evidence" value="ECO:0007669"/>
    <property type="project" value="InterPro"/>
</dbReference>
<evidence type="ECO:0000256" key="4">
    <source>
        <dbReference type="ARBA" id="ARBA00022692"/>
    </source>
</evidence>
<gene>
    <name evidence="13" type="ORF">ENU91_01095</name>
</gene>
<evidence type="ECO:0000313" key="13">
    <source>
        <dbReference type="EMBL" id="HGU15251.1"/>
    </source>
</evidence>
<feature type="domain" description="PpiC" evidence="12">
    <location>
        <begin position="392"/>
        <end position="463"/>
    </location>
</feature>
<dbReference type="GO" id="GO:0005886">
    <property type="term" value="C:plasma membrane"/>
    <property type="evidence" value="ECO:0007669"/>
    <property type="project" value="UniProtKB-SubCell"/>
</dbReference>
<protein>
    <recommendedName>
        <fullName evidence="9">Periplasmic chaperone PpiD</fullName>
    </recommendedName>
    <alternativeName>
        <fullName evidence="10">Periplasmic folding chaperone</fullName>
    </alternativeName>
</protein>
<sequence>MLRFLRKGATSLYVKLFLVIIVIVFIFWGIGSFTSERRNLVAKVNGIPISLKEFQEYYNFQVSKLKQTFGELSTKDIATLRLKEQVLEELIKLKLLEDQAEKLKIKITPVEVTYAISQIPSFQENGKFSPTKYQYILRELGISPEFFEKLIKSDLIYQRLKLLLTAPIMISEEEVKDSLKYNKQTLELLEIDLPIKACMQKVIFSEKDLENYYLAHRDLYKEGEKIKLSYFLIPYESKAKVTEDEIKRYYEENIEKFKTPLRVKLKRIFISADQPNAFEKAKAIRSELKSLSDFSKFEEIKGEWFEESTLPEIIREIIKASHSKDIIGPLKTPSGYLILGVEEIQPQRVLKFSEVESEIRKILEKEKIINSAKEKASKIYAEIVKVNGLNLWAKENDVTLKETDWLTQKELGEKFNNFKLAQKVFNSPKGEYFSPIDTSQGLLLVEIKDKKPERTLSFEEVKERIKNDFLSDKGKELCENKAQLLISDLKSKEKITQNDPIFKDFNIKNFRISRYEIKEIFSPLISQELTNVGKIGLIEKPLWEKDTLKVFYIQNILPFEEEIKENEISEAFFDLLREKREICFKTWYQLLRERAKIKIYPIFEKL</sequence>
<comment type="caution">
    <text evidence="13">The sequence shown here is derived from an EMBL/GenBank/DDBJ whole genome shotgun (WGS) entry which is preliminary data.</text>
</comment>
<dbReference type="PANTHER" id="PTHR47529">
    <property type="entry name" value="PEPTIDYL-PROLYL CIS-TRANS ISOMERASE D"/>
    <property type="match status" value="1"/>
</dbReference>
<evidence type="ECO:0000259" key="12">
    <source>
        <dbReference type="Pfam" id="PF13145"/>
    </source>
</evidence>
<comment type="subcellular location">
    <subcellularLocation>
        <location evidence="1">Cell inner membrane</location>
        <topology evidence="1">Single-pass type II membrane protein</topology>
        <orientation evidence="1">Periplasmic side</orientation>
    </subcellularLocation>
</comment>
<evidence type="ECO:0000256" key="7">
    <source>
        <dbReference type="ARBA" id="ARBA00023186"/>
    </source>
</evidence>
<dbReference type="Pfam" id="PF13624">
    <property type="entry name" value="SurA_N_3"/>
    <property type="match status" value="1"/>
</dbReference>
<feature type="domain" description="PpiC" evidence="12">
    <location>
        <begin position="241"/>
        <end position="356"/>
    </location>
</feature>
<dbReference type="SUPFAM" id="SSF54534">
    <property type="entry name" value="FKBP-like"/>
    <property type="match status" value="1"/>
</dbReference>
<keyword evidence="7" id="KW-0143">Chaperone</keyword>
<organism evidence="13">
    <name type="scientific">Thermodesulfobacterium geofontis</name>
    <dbReference type="NCBI Taxonomy" id="1295609"/>
    <lineage>
        <taxon>Bacteria</taxon>
        <taxon>Pseudomonadati</taxon>
        <taxon>Thermodesulfobacteriota</taxon>
        <taxon>Thermodesulfobacteria</taxon>
        <taxon>Thermodesulfobacteriales</taxon>
        <taxon>Thermodesulfobacteriaceae</taxon>
        <taxon>Thermodesulfobacterium</taxon>
    </lineage>
</organism>
<evidence type="ECO:0000256" key="6">
    <source>
        <dbReference type="ARBA" id="ARBA00023136"/>
    </source>
</evidence>
<evidence type="ECO:0000256" key="10">
    <source>
        <dbReference type="ARBA" id="ARBA00042775"/>
    </source>
</evidence>
<evidence type="ECO:0000256" key="5">
    <source>
        <dbReference type="ARBA" id="ARBA00022989"/>
    </source>
</evidence>
<dbReference type="Gene3D" id="3.10.50.40">
    <property type="match status" value="2"/>
</dbReference>
<reference evidence="13" key="1">
    <citation type="journal article" date="2020" name="mSystems">
        <title>Genome- and Community-Level Interaction Insights into Carbon Utilization and Element Cycling Functions of Hydrothermarchaeota in Hydrothermal Sediment.</title>
        <authorList>
            <person name="Zhou Z."/>
            <person name="Liu Y."/>
            <person name="Xu W."/>
            <person name="Pan J."/>
            <person name="Luo Z.H."/>
            <person name="Li M."/>
        </authorList>
    </citation>
    <scope>NUCLEOTIDE SEQUENCE [LARGE SCALE GENOMIC DNA]</scope>
    <source>
        <strain evidence="13">SpSt-711</strain>
    </source>
</reference>
<dbReference type="SUPFAM" id="SSF109998">
    <property type="entry name" value="Triger factor/SurA peptide-binding domain-like"/>
    <property type="match status" value="1"/>
</dbReference>
<accession>A0A7V4N3M7</accession>
<dbReference type="InterPro" id="IPR052029">
    <property type="entry name" value="PpiD_chaperone"/>
</dbReference>
<keyword evidence="2" id="KW-1003">Cell membrane</keyword>
<dbReference type="PANTHER" id="PTHR47529:SF1">
    <property type="entry name" value="PERIPLASMIC CHAPERONE PPID"/>
    <property type="match status" value="1"/>
</dbReference>
<dbReference type="InterPro" id="IPR000297">
    <property type="entry name" value="PPIase_PpiC"/>
</dbReference>
<keyword evidence="4 11" id="KW-0812">Transmembrane</keyword>